<accession>A0A3Q1GVT4</accession>
<dbReference type="Proteomes" id="UP000257200">
    <property type="component" value="Unplaced"/>
</dbReference>
<name>A0A3Q1GVT4_9TELE</name>
<proteinExistence type="predicted"/>
<dbReference type="GeneTree" id="ENSGT00390000013820"/>
<organism evidence="2 3">
    <name type="scientific">Acanthochromis polyacanthus</name>
    <name type="common">spiny chromis</name>
    <dbReference type="NCBI Taxonomy" id="80966"/>
    <lineage>
        <taxon>Eukaryota</taxon>
        <taxon>Metazoa</taxon>
        <taxon>Chordata</taxon>
        <taxon>Craniata</taxon>
        <taxon>Vertebrata</taxon>
        <taxon>Euteleostomi</taxon>
        <taxon>Actinopterygii</taxon>
        <taxon>Neopterygii</taxon>
        <taxon>Teleostei</taxon>
        <taxon>Neoteleostei</taxon>
        <taxon>Acanthomorphata</taxon>
        <taxon>Ovalentaria</taxon>
        <taxon>Pomacentridae</taxon>
        <taxon>Acanthochromis</taxon>
    </lineage>
</organism>
<dbReference type="PANTHER" id="PTHR22529">
    <property type="entry name" value="EPITHELIAL-STROMAL INTERACTION PROTEIN 1"/>
    <property type="match status" value="1"/>
</dbReference>
<feature type="compositionally biased region" description="Basic and acidic residues" evidence="1">
    <location>
        <begin position="85"/>
        <end position="98"/>
    </location>
</feature>
<reference evidence="2" key="1">
    <citation type="submission" date="2025-08" db="UniProtKB">
        <authorList>
            <consortium name="Ensembl"/>
        </authorList>
    </citation>
    <scope>IDENTIFICATION</scope>
</reference>
<dbReference type="InParanoid" id="A0A3Q1GVT4"/>
<dbReference type="STRING" id="80966.ENSAPOP00000033864"/>
<dbReference type="InterPro" id="IPR026185">
    <property type="entry name" value="EPSTI1"/>
</dbReference>
<evidence type="ECO:0000256" key="1">
    <source>
        <dbReference type="SAM" id="MobiDB-lite"/>
    </source>
</evidence>
<sequence length="172" mass="19982">CSKKIPGSNPGLGLGSFCMEFAYYTQAYLIIITSQSFLPTSSLCFSAGGYTVIQPNEARRSQIKTKEEAFQRWKEANRPPPVHLNPERLGGHVSESEARQKQLVNLRCSKLQKKLKKEELDRKKRQEEEEKLQKMKDEQREKVRARLKQPELFFSLLVKRRHDANSQGYRNI</sequence>
<dbReference type="AlphaFoldDB" id="A0A3Q1GVT4"/>
<reference evidence="2" key="2">
    <citation type="submission" date="2025-09" db="UniProtKB">
        <authorList>
            <consortium name="Ensembl"/>
        </authorList>
    </citation>
    <scope>IDENTIFICATION</scope>
</reference>
<feature type="region of interest" description="Disordered" evidence="1">
    <location>
        <begin position="76"/>
        <end position="98"/>
    </location>
</feature>
<evidence type="ECO:0000313" key="2">
    <source>
        <dbReference type="Ensembl" id="ENSAPOP00000033864.1"/>
    </source>
</evidence>
<protein>
    <submittedName>
        <fullName evidence="2">Uncharacterized protein</fullName>
    </submittedName>
</protein>
<keyword evidence="3" id="KW-1185">Reference proteome</keyword>
<dbReference type="Ensembl" id="ENSAPOT00000029122.1">
    <property type="protein sequence ID" value="ENSAPOP00000033864.1"/>
    <property type="gene ID" value="ENSAPOG00000022707.1"/>
</dbReference>
<feature type="region of interest" description="Disordered" evidence="1">
    <location>
        <begin position="122"/>
        <end position="144"/>
    </location>
</feature>
<evidence type="ECO:0000313" key="3">
    <source>
        <dbReference type="Proteomes" id="UP000257200"/>
    </source>
</evidence>
<dbReference type="PANTHER" id="PTHR22529:SF1">
    <property type="entry name" value="EPITHELIAL-STROMAL INTERACTION PROTEIN 1"/>
    <property type="match status" value="1"/>
</dbReference>